<evidence type="ECO:0000313" key="12">
    <source>
        <dbReference type="Proteomes" id="UP000777482"/>
    </source>
</evidence>
<dbReference type="GO" id="GO:0032259">
    <property type="term" value="P:methylation"/>
    <property type="evidence" value="ECO:0007669"/>
    <property type="project" value="UniProtKB-KW"/>
</dbReference>
<feature type="domain" description="Methyltransferase" evidence="10">
    <location>
        <begin position="102"/>
        <end position="248"/>
    </location>
</feature>
<dbReference type="Gene3D" id="3.40.50.150">
    <property type="entry name" value="Vaccinia Virus protein VP39"/>
    <property type="match status" value="1"/>
</dbReference>
<dbReference type="SUPFAM" id="SSF53335">
    <property type="entry name" value="S-adenosyl-L-methionine-dependent methyltransferases"/>
    <property type="match status" value="1"/>
</dbReference>
<dbReference type="GO" id="GO:0016279">
    <property type="term" value="F:protein-lysine N-methyltransferase activity"/>
    <property type="evidence" value="ECO:0007669"/>
    <property type="project" value="UniProtKB-UniRule"/>
</dbReference>
<dbReference type="HAMAP" id="MF_03188">
    <property type="entry name" value="Methyltr_EFM4"/>
    <property type="match status" value="1"/>
</dbReference>
<dbReference type="Pfam" id="PF13847">
    <property type="entry name" value="Methyltransf_31"/>
    <property type="match status" value="1"/>
</dbReference>
<dbReference type="GO" id="GO:0004424">
    <property type="term" value="F:imidazoleglycerol-phosphate dehydratase activity"/>
    <property type="evidence" value="ECO:0007669"/>
    <property type="project" value="UniProtKB-EC"/>
</dbReference>
<comment type="similarity">
    <text evidence="3 8">Belongs to the imidazoleglycerol-phosphate dehydratase family.</text>
</comment>
<dbReference type="HAMAP" id="MF_00076">
    <property type="entry name" value="HisB"/>
    <property type="match status" value="1"/>
</dbReference>
<dbReference type="GO" id="GO:0000105">
    <property type="term" value="P:L-histidine biosynthetic process"/>
    <property type="evidence" value="ECO:0007669"/>
    <property type="project" value="UniProtKB-KW"/>
</dbReference>
<dbReference type="InterPro" id="IPR029063">
    <property type="entry name" value="SAM-dependent_MTases_sf"/>
</dbReference>
<dbReference type="CDD" id="cd07914">
    <property type="entry name" value="IGPD"/>
    <property type="match status" value="1"/>
</dbReference>
<comment type="pathway">
    <text evidence="2 8">Amino-acid biosynthesis; L-histidine biosynthesis; L-histidine from 5-phospho-alpha-D-ribose 1-diphosphate: step 6/9.</text>
</comment>
<name>A0A9P7B1M6_RHOMI</name>
<evidence type="ECO:0000256" key="4">
    <source>
        <dbReference type="ARBA" id="ARBA00022605"/>
    </source>
</evidence>
<dbReference type="EMBL" id="PUHQ01000181">
    <property type="protein sequence ID" value="KAG0653694.1"/>
    <property type="molecule type" value="Genomic_DNA"/>
</dbReference>
<dbReference type="NCBIfam" id="NF002114">
    <property type="entry name" value="PRK00951.2-4"/>
    <property type="match status" value="1"/>
</dbReference>
<evidence type="ECO:0000259" key="10">
    <source>
        <dbReference type="Pfam" id="PF13847"/>
    </source>
</evidence>
<evidence type="ECO:0000256" key="5">
    <source>
        <dbReference type="ARBA" id="ARBA00023102"/>
    </source>
</evidence>
<keyword evidence="7" id="KW-0808">Transferase</keyword>
<keyword evidence="7" id="KW-0489">Methyltransferase</keyword>
<keyword evidence="7" id="KW-0963">Cytoplasm</keyword>
<dbReference type="InterPro" id="IPR020565">
    <property type="entry name" value="ImidazoleglycerP_deHydtase_CS"/>
</dbReference>
<comment type="caution">
    <text evidence="11">The sequence shown here is derived from an EMBL/GenBank/DDBJ whole genome shotgun (WGS) entry which is preliminary data.</text>
</comment>
<keyword evidence="4" id="KW-0028">Amino-acid biosynthesis</keyword>
<comment type="subcellular location">
    <subcellularLocation>
        <location evidence="7">Cytoplasm</location>
    </subcellularLocation>
</comment>
<dbReference type="InterPro" id="IPR020568">
    <property type="entry name" value="Ribosomal_Su5_D2-typ_SF"/>
</dbReference>
<dbReference type="InterPro" id="IPR026635">
    <property type="entry name" value="Efm4/METTL10"/>
</dbReference>
<proteinExistence type="inferred from homology"/>
<dbReference type="Pfam" id="PF00475">
    <property type="entry name" value="IGPD"/>
    <property type="match status" value="1"/>
</dbReference>
<dbReference type="InterPro" id="IPR038494">
    <property type="entry name" value="IGPD_sf"/>
</dbReference>
<evidence type="ECO:0000313" key="11">
    <source>
        <dbReference type="EMBL" id="KAG0653694.1"/>
    </source>
</evidence>
<keyword evidence="7" id="KW-0949">S-adenosyl-L-methionine</keyword>
<dbReference type="InterPro" id="IPR025714">
    <property type="entry name" value="Methyltranfer_dom"/>
</dbReference>
<accession>A0A9P7B1M6</accession>
<sequence length="516" mass="56390">MEALQQASKELAESGDAPELGAPLPPSKLGTQQHWDQVYEREVKMFKEIGDEGEVWQVSTLSRFEALPCVHADGMCVRLCRFGEDAAQDMVEWAEEHFPQTDGRILDVGTGNGQLLFAFSAAGYTSLTGIDYSPLSIELANDILKARSAPESEHTIADPPPRFFVADILQVALGEKVQGVSDETWDLITDKGTYDAVCLSDELREGKSLRELYVESIARLLPKGGIFLITSCNWTQAELEKAFVSSRTGLVVHSNIPRASFQFGGSTGLSAMEEVQLKPADMSRRPSGSSRHHQVALLPPHRKTTAAVKMAGYDSKSIRTASVSRKTGETDIQCTITLDHAPDAKQVIEINTGIGFLNHMFHALAKHGRMSLQIQCKGDLEVDDHHTAEDCALAVGEAFKLALGERRGIRRYGTGFAPLDEALARAVLDISSRPYFCGDLQLKREKIGDLSTEMIPHVFQSFAQAAGVTLHVDVLRGENDHHRSEAAFKALALAIREAIQRDETGDVPSTKGVLAV</sequence>
<gene>
    <name evidence="11" type="primary">HIS3</name>
    <name evidence="7" type="synonym">EFM4</name>
    <name evidence="11" type="ORF">C6P46_002343</name>
</gene>
<evidence type="ECO:0000256" key="7">
    <source>
        <dbReference type="HAMAP-Rule" id="MF_03188"/>
    </source>
</evidence>
<dbReference type="PANTHER" id="PTHR23133">
    <property type="entry name" value="IMIDAZOLEGLYCEROL-PHOSPHATE DEHYDRATASE HIS7"/>
    <property type="match status" value="1"/>
</dbReference>
<dbReference type="PANTHER" id="PTHR23133:SF2">
    <property type="entry name" value="IMIDAZOLEGLYCEROL-PHOSPHATE DEHYDRATASE"/>
    <property type="match status" value="1"/>
</dbReference>
<keyword evidence="12" id="KW-1185">Reference proteome</keyword>
<comment type="similarity">
    <text evidence="7">Belongs to the class I-like SAM-binding methyltransferase superfamily. EFM4 family.</text>
</comment>
<evidence type="ECO:0000256" key="6">
    <source>
        <dbReference type="ARBA" id="ARBA00023239"/>
    </source>
</evidence>
<dbReference type="Gene3D" id="3.30.230.40">
    <property type="entry name" value="Imidazole glycerol phosphate dehydratase, domain 1"/>
    <property type="match status" value="2"/>
</dbReference>
<evidence type="ECO:0000256" key="3">
    <source>
        <dbReference type="ARBA" id="ARBA00007481"/>
    </source>
</evidence>
<dbReference type="GO" id="GO:0016192">
    <property type="term" value="P:vesicle-mediated transport"/>
    <property type="evidence" value="ECO:0007669"/>
    <property type="project" value="UniProtKB-UniRule"/>
</dbReference>
<dbReference type="CDD" id="cd02440">
    <property type="entry name" value="AdoMet_MTases"/>
    <property type="match status" value="1"/>
</dbReference>
<keyword evidence="6 8" id="KW-0456">Lyase</keyword>
<dbReference type="FunFam" id="3.30.230.40:FF:000004">
    <property type="entry name" value="Imidazoleglycerol-phosphate dehydratase"/>
    <property type="match status" value="1"/>
</dbReference>
<comment type="catalytic activity">
    <reaction evidence="1 8">
        <text>D-erythro-1-(imidazol-4-yl)glycerol 3-phosphate = 3-(imidazol-4-yl)-2-oxopropyl phosphate + H2O</text>
        <dbReference type="Rhea" id="RHEA:11040"/>
        <dbReference type="ChEBI" id="CHEBI:15377"/>
        <dbReference type="ChEBI" id="CHEBI:57766"/>
        <dbReference type="ChEBI" id="CHEBI:58278"/>
        <dbReference type="EC" id="4.2.1.19"/>
    </reaction>
</comment>
<comment type="function">
    <text evidence="7">S-adenosyl-L-methionine-dependent protein-lysine N-methyltransferase that mono- and dimethylates elongation factor 1-alpha at 'Lys-316'. May play a role in intracellular transport.</text>
</comment>
<protein>
    <recommendedName>
        <fullName evidence="7">Protein-lysine N-methyltransferase EFM4</fullName>
        <ecNumber evidence="7">2.1.1.-</ecNumber>
    </recommendedName>
    <alternativeName>
        <fullName evidence="7">Elongation factor methyltransferase 4</fullName>
    </alternativeName>
</protein>
<reference evidence="11 12" key="1">
    <citation type="submission" date="2020-11" db="EMBL/GenBank/DDBJ databases">
        <title>Kefir isolates.</title>
        <authorList>
            <person name="Marcisauskas S."/>
            <person name="Kim Y."/>
            <person name="Blasche S."/>
        </authorList>
    </citation>
    <scope>NUCLEOTIDE SEQUENCE [LARGE SCALE GENOMIC DNA]</scope>
    <source>
        <strain evidence="11 12">KR</strain>
    </source>
</reference>
<dbReference type="InterPro" id="IPR000807">
    <property type="entry name" value="ImidazoleglycerolP_deHydtase"/>
</dbReference>
<evidence type="ECO:0000256" key="2">
    <source>
        <dbReference type="ARBA" id="ARBA00005047"/>
    </source>
</evidence>
<dbReference type="SUPFAM" id="SSF54211">
    <property type="entry name" value="Ribosomal protein S5 domain 2-like"/>
    <property type="match status" value="2"/>
</dbReference>
<dbReference type="EC" id="2.1.1.-" evidence="7"/>
<dbReference type="PROSITE" id="PS00955">
    <property type="entry name" value="IGP_DEHYDRATASE_2"/>
    <property type="match status" value="1"/>
</dbReference>
<dbReference type="NCBIfam" id="NF002111">
    <property type="entry name" value="PRK00951.2-1"/>
    <property type="match status" value="1"/>
</dbReference>
<dbReference type="OrthoDB" id="447729at2759"/>
<dbReference type="Proteomes" id="UP000777482">
    <property type="component" value="Unassembled WGS sequence"/>
</dbReference>
<evidence type="ECO:0000256" key="9">
    <source>
        <dbReference type="SAM" id="MobiDB-lite"/>
    </source>
</evidence>
<evidence type="ECO:0000256" key="8">
    <source>
        <dbReference type="RuleBase" id="RU000598"/>
    </source>
</evidence>
<dbReference type="GO" id="GO:0005737">
    <property type="term" value="C:cytoplasm"/>
    <property type="evidence" value="ECO:0007669"/>
    <property type="project" value="UniProtKB-SubCell"/>
</dbReference>
<keyword evidence="5 8" id="KW-0368">Histidine biosynthesis</keyword>
<feature type="region of interest" description="Disordered" evidence="9">
    <location>
        <begin position="1"/>
        <end position="33"/>
    </location>
</feature>
<keyword evidence="7" id="KW-0813">Transport</keyword>
<dbReference type="PROSITE" id="PS00954">
    <property type="entry name" value="IGP_DEHYDRATASE_1"/>
    <property type="match status" value="1"/>
</dbReference>
<organism evidence="11 12">
    <name type="scientific">Rhodotorula mucilaginosa</name>
    <name type="common">Yeast</name>
    <name type="synonym">Rhodotorula rubra</name>
    <dbReference type="NCBI Taxonomy" id="5537"/>
    <lineage>
        <taxon>Eukaryota</taxon>
        <taxon>Fungi</taxon>
        <taxon>Dikarya</taxon>
        <taxon>Basidiomycota</taxon>
        <taxon>Pucciniomycotina</taxon>
        <taxon>Microbotryomycetes</taxon>
        <taxon>Sporidiobolales</taxon>
        <taxon>Sporidiobolaceae</taxon>
        <taxon>Rhodotorula</taxon>
    </lineage>
</organism>
<evidence type="ECO:0000256" key="1">
    <source>
        <dbReference type="ARBA" id="ARBA00001723"/>
    </source>
</evidence>
<dbReference type="AlphaFoldDB" id="A0A9P7B1M6"/>
<dbReference type="FunFam" id="3.30.230.40:FF:000001">
    <property type="entry name" value="Imidazoleglycerol-phosphate dehydratase HisB"/>
    <property type="match status" value="1"/>
</dbReference>